<dbReference type="NCBIfam" id="TIGR00369">
    <property type="entry name" value="unchar_dom_1"/>
    <property type="match status" value="1"/>
</dbReference>
<feature type="domain" description="Thioesterase" evidence="2">
    <location>
        <begin position="48"/>
        <end position="118"/>
    </location>
</feature>
<keyword evidence="4" id="KW-1185">Reference proteome</keyword>
<dbReference type="Pfam" id="PF03061">
    <property type="entry name" value="4HBT"/>
    <property type="match status" value="1"/>
</dbReference>
<proteinExistence type="predicted"/>
<protein>
    <submittedName>
        <fullName evidence="3">Uncharacterized protein (TIGR00369 family)</fullName>
    </submittedName>
</protein>
<sequence length="139" mass="14965">MSEGPPPGYALVDLGKGYSARFGPVFIDRSGQRMAFRVDEQHLNPVDTCHGGALATFSDAMIVAVWPGCESGEAHTPTITLSVDYFAPAPSGALVEAQVELVNQTRTMLFVQSLLTIKGRRIGRASAIYRKPEPSGETR</sequence>
<dbReference type="InterPro" id="IPR006683">
    <property type="entry name" value="Thioestr_dom"/>
</dbReference>
<dbReference type="Gene3D" id="3.10.129.10">
    <property type="entry name" value="Hotdog Thioesterase"/>
    <property type="match status" value="1"/>
</dbReference>
<comment type="caution">
    <text evidence="3">The sequence shown here is derived from an EMBL/GenBank/DDBJ whole genome shotgun (WGS) entry which is preliminary data.</text>
</comment>
<dbReference type="AlphaFoldDB" id="A0A7X5XRT5"/>
<dbReference type="GO" id="GO:0016289">
    <property type="term" value="F:acyl-CoA hydrolase activity"/>
    <property type="evidence" value="ECO:0007669"/>
    <property type="project" value="UniProtKB-ARBA"/>
</dbReference>
<evidence type="ECO:0000256" key="1">
    <source>
        <dbReference type="ARBA" id="ARBA00022801"/>
    </source>
</evidence>
<dbReference type="Proteomes" id="UP000535078">
    <property type="component" value="Unassembled WGS sequence"/>
</dbReference>
<reference evidence="3 4" key="1">
    <citation type="submission" date="2020-03" db="EMBL/GenBank/DDBJ databases">
        <title>Genomic Encyclopedia of Type Strains, Phase IV (KMG-IV): sequencing the most valuable type-strain genomes for metagenomic binning, comparative biology and taxonomic classification.</title>
        <authorList>
            <person name="Goeker M."/>
        </authorList>
    </citation>
    <scope>NUCLEOTIDE SEQUENCE [LARGE SCALE GENOMIC DNA]</scope>
    <source>
        <strain evidence="3 4">DSM 25229</strain>
    </source>
</reference>
<dbReference type="RefSeq" id="WP_167921609.1">
    <property type="nucleotide sequence ID" value="NZ_JAATIT010000003.1"/>
</dbReference>
<evidence type="ECO:0000259" key="2">
    <source>
        <dbReference type="Pfam" id="PF03061"/>
    </source>
</evidence>
<evidence type="ECO:0000313" key="4">
    <source>
        <dbReference type="Proteomes" id="UP000535078"/>
    </source>
</evidence>
<organism evidence="3 4">
    <name type="scientific">Sphingopyxis italica</name>
    <dbReference type="NCBI Taxonomy" id="1129133"/>
    <lineage>
        <taxon>Bacteria</taxon>
        <taxon>Pseudomonadati</taxon>
        <taxon>Pseudomonadota</taxon>
        <taxon>Alphaproteobacteria</taxon>
        <taxon>Sphingomonadales</taxon>
        <taxon>Sphingomonadaceae</taxon>
        <taxon>Sphingopyxis</taxon>
    </lineage>
</organism>
<accession>A0A7X5XRT5</accession>
<name>A0A7X5XRT5_9SPHN</name>
<keyword evidence="1" id="KW-0378">Hydrolase</keyword>
<dbReference type="InterPro" id="IPR003736">
    <property type="entry name" value="PAAI_dom"/>
</dbReference>
<evidence type="ECO:0000313" key="3">
    <source>
        <dbReference type="EMBL" id="NJB90130.1"/>
    </source>
</evidence>
<gene>
    <name evidence="3" type="ORF">GGR90_002324</name>
</gene>
<dbReference type="CDD" id="cd03443">
    <property type="entry name" value="PaaI_thioesterase"/>
    <property type="match status" value="1"/>
</dbReference>
<dbReference type="InterPro" id="IPR029069">
    <property type="entry name" value="HotDog_dom_sf"/>
</dbReference>
<dbReference type="EMBL" id="JAATIT010000003">
    <property type="protein sequence ID" value="NJB90130.1"/>
    <property type="molecule type" value="Genomic_DNA"/>
</dbReference>
<dbReference type="SUPFAM" id="SSF54637">
    <property type="entry name" value="Thioesterase/thiol ester dehydrase-isomerase"/>
    <property type="match status" value="1"/>
</dbReference>